<feature type="chain" id="PRO_5016843013" evidence="1">
    <location>
        <begin position="23"/>
        <end position="327"/>
    </location>
</feature>
<keyword evidence="1" id="KW-0732">Signal</keyword>
<evidence type="ECO:0000313" key="2">
    <source>
        <dbReference type="EMBL" id="RCX27994.1"/>
    </source>
</evidence>
<feature type="signal peptide" evidence="1">
    <location>
        <begin position="1"/>
        <end position="22"/>
    </location>
</feature>
<reference evidence="2 3" key="1">
    <citation type="submission" date="2018-07" db="EMBL/GenBank/DDBJ databases">
        <title>Genomic Encyclopedia of Type Strains, Phase IV (KMG-IV): sequencing the most valuable type-strain genomes for metagenomic binning, comparative biology and taxonomic classification.</title>
        <authorList>
            <person name="Goeker M."/>
        </authorList>
    </citation>
    <scope>NUCLEOTIDE SEQUENCE [LARGE SCALE GENOMIC DNA]</scope>
    <source>
        <strain evidence="2 3">DSM 26407</strain>
    </source>
</reference>
<comment type="caution">
    <text evidence="2">The sequence shown here is derived from an EMBL/GenBank/DDBJ whole genome shotgun (WGS) entry which is preliminary data.</text>
</comment>
<evidence type="ECO:0000313" key="3">
    <source>
        <dbReference type="Proteomes" id="UP000252707"/>
    </source>
</evidence>
<keyword evidence="3" id="KW-1185">Reference proteome</keyword>
<dbReference type="InterPro" id="IPR009649">
    <property type="entry name" value="TraU"/>
</dbReference>
<evidence type="ECO:0000256" key="1">
    <source>
        <dbReference type="SAM" id="SignalP"/>
    </source>
</evidence>
<dbReference type="RefSeq" id="WP_114280418.1">
    <property type="nucleotide sequence ID" value="NZ_QPJY01000008.1"/>
</dbReference>
<dbReference type="EMBL" id="QPJY01000008">
    <property type="protein sequence ID" value="RCX27994.1"/>
    <property type="molecule type" value="Genomic_DNA"/>
</dbReference>
<dbReference type="NCBIfam" id="NF010297">
    <property type="entry name" value="PRK13737.1"/>
    <property type="match status" value="1"/>
</dbReference>
<dbReference type="OrthoDB" id="9788211at2"/>
<accession>A0A369C860</accession>
<sequence>MRRSMFLLVALAASLAGLPVQAEPPCHGKFPNPFTDICWKYVFPISIGPLKVDMGMEDAGDEVPLICTCPAPPPLFVRIGLGVGFWEPARVAEVVRTPFCSTLLGGVRLGSLPAPAGGNTHASENEDAFYHVHWYVYPLLAWMNLLTELSCVTPESFDLLYLTEFDPLWEDDELAFLINPEAALFANTAAQAACAADCAAASAGFPIDSLFWCAGCQGSMYPVDGNVKHHTGGVDSSLLLVQRMAAKLHRQFIARDTSSRDAMCMPLPLPILRKTQYKTQILYPTPYPANAQPFGRVTMPYGAGREYPVKGEDWAYLIWRKKACCAF</sequence>
<protein>
    <submittedName>
        <fullName evidence="2">Conjugal transfer pilus assembly protein TraU</fullName>
    </submittedName>
</protein>
<organism evidence="2 3">
    <name type="scientific">Thioalbus denitrificans</name>
    <dbReference type="NCBI Taxonomy" id="547122"/>
    <lineage>
        <taxon>Bacteria</taxon>
        <taxon>Pseudomonadati</taxon>
        <taxon>Pseudomonadota</taxon>
        <taxon>Gammaproteobacteria</taxon>
        <taxon>Chromatiales</taxon>
        <taxon>Ectothiorhodospiraceae</taxon>
        <taxon>Thioalbus</taxon>
    </lineage>
</organism>
<name>A0A369C860_9GAMM</name>
<dbReference type="Pfam" id="PF06834">
    <property type="entry name" value="TraU"/>
    <property type="match status" value="1"/>
</dbReference>
<gene>
    <name evidence="2" type="ORF">DFQ59_10822</name>
</gene>
<proteinExistence type="predicted"/>
<dbReference type="Proteomes" id="UP000252707">
    <property type="component" value="Unassembled WGS sequence"/>
</dbReference>
<dbReference type="AlphaFoldDB" id="A0A369C860"/>